<sequence length="1126" mass="129682">MTSQDGSSRQAQPIQTSFSPRIAVFTSPELDQDICAKNGLESFVSLLRPFEHVDRVSVRHSNYSTTILDSIRLSFFEVDSSATTNESDWLKEKLDRTVFTEPNIKTWTKNSNGSKRTGASSSTIVPTQWIKKDHEWIGTQEEENGEDYPQAPTPWYIRFMKLLYEYRPIVEYDHTSHPIAAFLVVSTNNPDPLKAFAELHSKTEKDGNGWSDNIKDWLDTGTILRYYLLVHIVNDSELDAGFTRAKHLLQIIKHTYGLNSAFISINSEKSDWIRKKRILDRDPNFIFDDDHHSNSHKIKQDYWSKYFDHHHPQTQFGEFISEEDVLGLRVFLREFTLQSLIPHIERCIQQWNDSLAASRKGLTGRLFSVGKKYFTSKVPGTGNSNSTNSEQRYNPITNTYPHQSQEAQTRRLADFSFILADYKFASQMYEYLRKDSFNDQAWSYYTSATQMIGLCTLLQSSFNQRTKLSIDLQRFLFDDHHSSSSITQLRIVMIYFEMAKAVGNPHLMASSLIRIATNYNELISGLIYEQVSRIVTPRQTGLYLILASQRYKYSEQIWLSKICLRQSPLFIGWQPIEDYLDYQIALLNEEHEHDRSISLFRYWDIVRRRIVSGETDSDDELYVTKFRTLYQKAIDINPSLILPQTTKDEITIFDIKRCKIRVPYQNHLRAYVNEIDTTVWEQLNSRCTGSSELIETRQNEINTAVINEPFYLDLFLRNPLHTSIKLTNIEIKLSNLDTFDQADDDLLSNLEIAQVDDVELGSLETREISVKLISKKSTIKFEVTEVKFKFDSLIECCQGLKKKGKRLQSTLKERLGRIYTNDQSMQVRVREEVPILEILSPENLPSTIYDGQSFISRISIRNSGQVGLKGLKAVISHTSLFRFCSDSETTNEICRGEEVGRHATCWFFVFQHATSGEILKFRHVHHLTVLPSLTIKPLIRPSLTPDSFYLLTLQSSSLIQLKRGSSSSVNLAFELNPLKFFSEDPPSTFPMLEQLRKLLMKENLDPGQISTDPTLSHPSELTLLQSSTRSSRHIETYSIGGLDDLLETVTTPSASALDPKKVEKMGYHYIPDLKLGATTDLVGPTLELVKDKAGGMYHESQLLQKLWSNNFNYLSTVYLRIQFRRC</sequence>
<dbReference type="GO" id="GO:1990072">
    <property type="term" value="C:TRAPPIII protein complex"/>
    <property type="evidence" value="ECO:0007669"/>
    <property type="project" value="TreeGrafter"/>
</dbReference>
<dbReference type="InterPro" id="IPR024420">
    <property type="entry name" value="TRAPP_III_complex_Trs85"/>
</dbReference>
<dbReference type="AlphaFoldDB" id="A0A2S4VRT8"/>
<feature type="domain" description="TPPC8 first Ig-like" evidence="1">
    <location>
        <begin position="696"/>
        <end position="838"/>
    </location>
</feature>
<evidence type="ECO:0000313" key="3">
    <source>
        <dbReference type="Proteomes" id="UP000239156"/>
    </source>
</evidence>
<organism evidence="2 3">
    <name type="scientific">Puccinia striiformis</name>
    <dbReference type="NCBI Taxonomy" id="27350"/>
    <lineage>
        <taxon>Eukaryota</taxon>
        <taxon>Fungi</taxon>
        <taxon>Dikarya</taxon>
        <taxon>Basidiomycota</taxon>
        <taxon>Pucciniomycotina</taxon>
        <taxon>Pucciniomycetes</taxon>
        <taxon>Pucciniales</taxon>
        <taxon>Pucciniaceae</taxon>
        <taxon>Puccinia</taxon>
    </lineage>
</organism>
<dbReference type="EMBL" id="PKSL01000032">
    <property type="protein sequence ID" value="POW12256.1"/>
    <property type="molecule type" value="Genomic_DNA"/>
</dbReference>
<reference evidence="2" key="1">
    <citation type="submission" date="2017-12" db="EMBL/GenBank/DDBJ databases">
        <title>Gene loss provides genomic basis for host adaptation in cereal stripe rust fungi.</title>
        <authorList>
            <person name="Xia C."/>
        </authorList>
    </citation>
    <scope>NUCLEOTIDE SEQUENCE [LARGE SCALE GENOMIC DNA]</scope>
    <source>
        <strain evidence="2">93-210</strain>
    </source>
</reference>
<dbReference type="PANTHER" id="PTHR12975:SF6">
    <property type="entry name" value="TRAFFICKING PROTEIN PARTICLE COMPLEX SUBUNIT 8"/>
    <property type="match status" value="1"/>
</dbReference>
<dbReference type="Pfam" id="PF24545">
    <property type="entry name" value="Ig_TPPC8_1st"/>
    <property type="match status" value="1"/>
</dbReference>
<dbReference type="VEuPathDB" id="FungiDB:PSHT_13670"/>
<gene>
    <name evidence="2" type="ORF">PSTT_04571</name>
</gene>
<accession>A0A2S4VRT8</accession>
<name>A0A2S4VRT8_9BASI</name>
<evidence type="ECO:0000259" key="1">
    <source>
        <dbReference type="Pfam" id="PF24545"/>
    </source>
</evidence>
<dbReference type="Pfam" id="PF12739">
    <property type="entry name" value="TRAPPC-Trs85"/>
    <property type="match status" value="1"/>
</dbReference>
<dbReference type="PANTHER" id="PTHR12975">
    <property type="entry name" value="TRANSPORT PROTEIN TRAPP"/>
    <property type="match status" value="1"/>
</dbReference>
<dbReference type="Proteomes" id="UP000239156">
    <property type="component" value="Unassembled WGS sequence"/>
</dbReference>
<dbReference type="InterPro" id="IPR058541">
    <property type="entry name" value="Ig_TPPC8_1st"/>
</dbReference>
<protein>
    <recommendedName>
        <fullName evidence="1">TPPC8 first Ig-like domain-containing protein</fullName>
    </recommendedName>
</protein>
<dbReference type="VEuPathDB" id="FungiDB:PSTT_04571"/>
<comment type="caution">
    <text evidence="2">The sequence shown here is derived from an EMBL/GenBank/DDBJ whole genome shotgun (WGS) entry which is preliminary data.</text>
</comment>
<proteinExistence type="predicted"/>
<keyword evidence="3" id="KW-1185">Reference proteome</keyword>
<evidence type="ECO:0000313" key="2">
    <source>
        <dbReference type="EMBL" id="POW12256.1"/>
    </source>
</evidence>